<dbReference type="EMBL" id="BNBF01000056">
    <property type="protein sequence ID" value="GHG78465.1"/>
    <property type="molecule type" value="Genomic_DNA"/>
</dbReference>
<keyword evidence="4" id="KW-0067">ATP-binding</keyword>
<dbReference type="Gene3D" id="3.30.565.10">
    <property type="entry name" value="Histidine kinase-like ATPase, C-terminal domain"/>
    <property type="match status" value="1"/>
</dbReference>
<dbReference type="PANTHER" id="PTHR35526">
    <property type="entry name" value="ANTI-SIGMA-F FACTOR RSBW-RELATED"/>
    <property type="match status" value="1"/>
</dbReference>
<dbReference type="PANTHER" id="PTHR35526:SF3">
    <property type="entry name" value="ANTI-SIGMA-F FACTOR RSBW"/>
    <property type="match status" value="1"/>
</dbReference>
<dbReference type="InterPro" id="IPR003594">
    <property type="entry name" value="HATPase_dom"/>
</dbReference>
<dbReference type="Proteomes" id="UP000619355">
    <property type="component" value="Unassembled WGS sequence"/>
</dbReference>
<feature type="region of interest" description="Disordered" evidence="2">
    <location>
        <begin position="148"/>
        <end position="171"/>
    </location>
</feature>
<dbReference type="GO" id="GO:0004674">
    <property type="term" value="F:protein serine/threonine kinase activity"/>
    <property type="evidence" value="ECO:0007669"/>
    <property type="project" value="UniProtKB-KW"/>
</dbReference>
<reference evidence="5" key="1">
    <citation type="journal article" date="2019" name="Int. J. Syst. Evol. Microbiol.">
        <title>The Global Catalogue of Microorganisms (GCM) 10K type strain sequencing project: providing services to taxonomists for standard genome sequencing and annotation.</title>
        <authorList>
            <consortium name="The Broad Institute Genomics Platform"/>
            <consortium name="The Broad Institute Genome Sequencing Center for Infectious Disease"/>
            <person name="Wu L."/>
            <person name="Ma J."/>
        </authorList>
    </citation>
    <scope>NUCLEOTIDE SEQUENCE [LARGE SCALE GENOMIC DNA]</scope>
    <source>
        <strain evidence="5">JCM 4253</strain>
    </source>
</reference>
<keyword evidence="1" id="KW-0418">Kinase</keyword>
<evidence type="ECO:0000256" key="1">
    <source>
        <dbReference type="ARBA" id="ARBA00022527"/>
    </source>
</evidence>
<sequence>MVKAAWMDSTPAGEDGSMPGSRAIQATVALDGDGTVIAQARHLAADFLTRVRAEHGLSVSLRAVDLTQLVVSELVTNARKYAPGPVLLDLRIDGGRVVIEVWDSDPVLPVARAADAGRVGQHGLEIVMAVAHGFQAQREVVGKRITARPGRRPRQRHLSSPAAVVAGATRQ</sequence>
<dbReference type="GO" id="GO:0005524">
    <property type="term" value="F:ATP binding"/>
    <property type="evidence" value="ECO:0007669"/>
    <property type="project" value="UniProtKB-KW"/>
</dbReference>
<dbReference type="Pfam" id="PF13581">
    <property type="entry name" value="HATPase_c_2"/>
    <property type="match status" value="1"/>
</dbReference>
<protein>
    <submittedName>
        <fullName evidence="4">ATP-binding protein</fullName>
    </submittedName>
</protein>
<feature type="region of interest" description="Disordered" evidence="2">
    <location>
        <begin position="1"/>
        <end position="20"/>
    </location>
</feature>
<evidence type="ECO:0000259" key="3">
    <source>
        <dbReference type="Pfam" id="PF13581"/>
    </source>
</evidence>
<comment type="caution">
    <text evidence="4">The sequence shown here is derived from an EMBL/GenBank/DDBJ whole genome shotgun (WGS) entry which is preliminary data.</text>
</comment>
<dbReference type="InterPro" id="IPR036890">
    <property type="entry name" value="HATPase_C_sf"/>
</dbReference>
<keyword evidence="4" id="KW-0547">Nucleotide-binding</keyword>
<dbReference type="AlphaFoldDB" id="A0A919F412"/>
<dbReference type="SUPFAM" id="SSF55874">
    <property type="entry name" value="ATPase domain of HSP90 chaperone/DNA topoisomerase II/histidine kinase"/>
    <property type="match status" value="1"/>
</dbReference>
<dbReference type="CDD" id="cd16936">
    <property type="entry name" value="HATPase_RsbW-like"/>
    <property type="match status" value="1"/>
</dbReference>
<feature type="compositionally biased region" description="Basic residues" evidence="2">
    <location>
        <begin position="148"/>
        <end position="157"/>
    </location>
</feature>
<dbReference type="InterPro" id="IPR050267">
    <property type="entry name" value="Anti-sigma-factor_SerPK"/>
</dbReference>
<keyword evidence="5" id="KW-1185">Reference proteome</keyword>
<organism evidence="4 5">
    <name type="scientific">Streptomyces capoamus</name>
    <dbReference type="NCBI Taxonomy" id="68183"/>
    <lineage>
        <taxon>Bacteria</taxon>
        <taxon>Bacillati</taxon>
        <taxon>Actinomycetota</taxon>
        <taxon>Actinomycetes</taxon>
        <taxon>Kitasatosporales</taxon>
        <taxon>Streptomycetaceae</taxon>
        <taxon>Streptomyces</taxon>
    </lineage>
</organism>
<name>A0A919F412_9ACTN</name>
<keyword evidence="1" id="KW-0808">Transferase</keyword>
<evidence type="ECO:0000313" key="5">
    <source>
        <dbReference type="Proteomes" id="UP000619355"/>
    </source>
</evidence>
<evidence type="ECO:0000256" key="2">
    <source>
        <dbReference type="SAM" id="MobiDB-lite"/>
    </source>
</evidence>
<keyword evidence="1" id="KW-0723">Serine/threonine-protein kinase</keyword>
<feature type="domain" description="Histidine kinase/HSP90-like ATPase" evidence="3">
    <location>
        <begin position="42"/>
        <end position="147"/>
    </location>
</feature>
<proteinExistence type="predicted"/>
<gene>
    <name evidence="4" type="ORF">GCM10018980_77190</name>
</gene>
<evidence type="ECO:0000313" key="4">
    <source>
        <dbReference type="EMBL" id="GHG78465.1"/>
    </source>
</evidence>
<accession>A0A919F412</accession>